<keyword evidence="1" id="KW-0645">Protease</keyword>
<comment type="caution">
    <text evidence="1">The sequence shown here is derived from an EMBL/GenBank/DDBJ whole genome shotgun (WGS) entry which is preliminary data.</text>
</comment>
<dbReference type="GO" id="GO:0006508">
    <property type="term" value="P:proteolysis"/>
    <property type="evidence" value="ECO:0007669"/>
    <property type="project" value="UniProtKB-KW"/>
</dbReference>
<dbReference type="AlphaFoldDB" id="A0AAD9FMA0"/>
<sequence>MCQVLTAGSDLAVGLSGQVAPCARTNRKSALRPGRKLAVWPMGNEKELDHLSMKRRFSLDKDRFETLGYSERWREGEVLSERRSSGTLTTSLISNDTMRNA</sequence>
<keyword evidence="1" id="KW-0378">Hydrolase</keyword>
<feature type="non-terminal residue" evidence="1">
    <location>
        <position position="1"/>
    </location>
</feature>
<reference evidence="1" key="1">
    <citation type="submission" date="2023-04" db="EMBL/GenBank/DDBJ databases">
        <title>Chromosome-level genome of Chaenocephalus aceratus.</title>
        <authorList>
            <person name="Park H."/>
        </authorList>
    </citation>
    <scope>NUCLEOTIDE SEQUENCE</scope>
    <source>
        <strain evidence="1">DE</strain>
        <tissue evidence="1">Muscle</tissue>
    </source>
</reference>
<accession>A0AAD9FMA0</accession>
<gene>
    <name evidence="1" type="ORF">KUDE01_008751</name>
</gene>
<keyword evidence="2" id="KW-1185">Reference proteome</keyword>
<dbReference type="EMBL" id="JASDAP010000001">
    <property type="protein sequence ID" value="KAK1906351.1"/>
    <property type="molecule type" value="Genomic_DNA"/>
</dbReference>
<evidence type="ECO:0000313" key="2">
    <source>
        <dbReference type="Proteomes" id="UP001228049"/>
    </source>
</evidence>
<protein>
    <submittedName>
        <fullName evidence="1">Lon protease like mitochondrial</fullName>
    </submittedName>
</protein>
<organism evidence="1 2">
    <name type="scientific">Dissostichus eleginoides</name>
    <name type="common">Patagonian toothfish</name>
    <name type="synonym">Dissostichus amissus</name>
    <dbReference type="NCBI Taxonomy" id="100907"/>
    <lineage>
        <taxon>Eukaryota</taxon>
        <taxon>Metazoa</taxon>
        <taxon>Chordata</taxon>
        <taxon>Craniata</taxon>
        <taxon>Vertebrata</taxon>
        <taxon>Euteleostomi</taxon>
        <taxon>Actinopterygii</taxon>
        <taxon>Neopterygii</taxon>
        <taxon>Teleostei</taxon>
        <taxon>Neoteleostei</taxon>
        <taxon>Acanthomorphata</taxon>
        <taxon>Eupercaria</taxon>
        <taxon>Perciformes</taxon>
        <taxon>Notothenioidei</taxon>
        <taxon>Nototheniidae</taxon>
        <taxon>Dissostichus</taxon>
    </lineage>
</organism>
<evidence type="ECO:0000313" key="1">
    <source>
        <dbReference type="EMBL" id="KAK1906351.1"/>
    </source>
</evidence>
<dbReference type="GO" id="GO:0008233">
    <property type="term" value="F:peptidase activity"/>
    <property type="evidence" value="ECO:0007669"/>
    <property type="project" value="UniProtKB-KW"/>
</dbReference>
<name>A0AAD9FMA0_DISEL</name>
<dbReference type="Proteomes" id="UP001228049">
    <property type="component" value="Unassembled WGS sequence"/>
</dbReference>
<proteinExistence type="predicted"/>